<evidence type="ECO:0000313" key="1">
    <source>
        <dbReference type="EMBL" id="GBN47226.1"/>
    </source>
</evidence>
<dbReference type="EMBL" id="BGPR01213556">
    <property type="protein sequence ID" value="GBN47226.1"/>
    <property type="molecule type" value="Genomic_DNA"/>
</dbReference>
<keyword evidence="2" id="KW-1185">Reference proteome</keyword>
<accession>A0A4Y2PB46</accession>
<feature type="non-terminal residue" evidence="1">
    <location>
        <position position="62"/>
    </location>
</feature>
<organism evidence="1 2">
    <name type="scientific">Araneus ventricosus</name>
    <name type="common">Orbweaver spider</name>
    <name type="synonym">Epeira ventricosa</name>
    <dbReference type="NCBI Taxonomy" id="182803"/>
    <lineage>
        <taxon>Eukaryota</taxon>
        <taxon>Metazoa</taxon>
        <taxon>Ecdysozoa</taxon>
        <taxon>Arthropoda</taxon>
        <taxon>Chelicerata</taxon>
        <taxon>Arachnida</taxon>
        <taxon>Araneae</taxon>
        <taxon>Araneomorphae</taxon>
        <taxon>Entelegynae</taxon>
        <taxon>Araneoidea</taxon>
        <taxon>Araneidae</taxon>
        <taxon>Araneus</taxon>
    </lineage>
</organism>
<dbReference type="Proteomes" id="UP000499080">
    <property type="component" value="Unassembled WGS sequence"/>
</dbReference>
<comment type="caution">
    <text evidence="1">The sequence shown here is derived from an EMBL/GenBank/DDBJ whole genome shotgun (WGS) entry which is preliminary data.</text>
</comment>
<dbReference type="AlphaFoldDB" id="A0A4Y2PB46"/>
<sequence>MYKQKQWSPLAVDQLCNQSRVTLALSKNGRWDSSDTDVGIPVSIFGYRQTLRKEVCYVIGEG</sequence>
<evidence type="ECO:0000313" key="2">
    <source>
        <dbReference type="Proteomes" id="UP000499080"/>
    </source>
</evidence>
<name>A0A4Y2PB46_ARAVE</name>
<protein>
    <submittedName>
        <fullName evidence="1">Uncharacterized protein</fullName>
    </submittedName>
</protein>
<gene>
    <name evidence="1" type="ORF">AVEN_22710_1</name>
</gene>
<proteinExistence type="predicted"/>
<reference evidence="1 2" key="1">
    <citation type="journal article" date="2019" name="Sci. Rep.">
        <title>Orb-weaving spider Araneus ventricosus genome elucidates the spidroin gene catalogue.</title>
        <authorList>
            <person name="Kono N."/>
            <person name="Nakamura H."/>
            <person name="Ohtoshi R."/>
            <person name="Moran D.A.P."/>
            <person name="Shinohara A."/>
            <person name="Yoshida Y."/>
            <person name="Fujiwara M."/>
            <person name="Mori M."/>
            <person name="Tomita M."/>
            <person name="Arakawa K."/>
        </authorList>
    </citation>
    <scope>NUCLEOTIDE SEQUENCE [LARGE SCALE GENOMIC DNA]</scope>
</reference>